<dbReference type="InterPro" id="IPR002698">
    <property type="entry name" value="FTHF_cligase"/>
</dbReference>
<accession>A0A918JQ68</accession>
<evidence type="ECO:0000256" key="4">
    <source>
        <dbReference type="PIRSR" id="PIRSR006806-1"/>
    </source>
</evidence>
<reference evidence="6" key="1">
    <citation type="journal article" date="2014" name="Int. J. Syst. Evol. Microbiol.">
        <title>Complete genome sequence of Corynebacterium casei LMG S-19264T (=DSM 44701T), isolated from a smear-ripened cheese.</title>
        <authorList>
            <consortium name="US DOE Joint Genome Institute (JGI-PGF)"/>
            <person name="Walter F."/>
            <person name="Albersmeier A."/>
            <person name="Kalinowski J."/>
            <person name="Ruckert C."/>
        </authorList>
    </citation>
    <scope>NUCLEOTIDE SEQUENCE</scope>
    <source>
        <strain evidence="6">KCTC 22164</strain>
    </source>
</reference>
<comment type="cofactor">
    <cofactor evidence="5">
        <name>Mg(2+)</name>
        <dbReference type="ChEBI" id="CHEBI:18420"/>
    </cofactor>
</comment>
<dbReference type="Gene3D" id="3.40.50.10420">
    <property type="entry name" value="NagB/RpiA/CoA transferase-like"/>
    <property type="match status" value="1"/>
</dbReference>
<evidence type="ECO:0000256" key="3">
    <source>
        <dbReference type="ARBA" id="ARBA00022840"/>
    </source>
</evidence>
<feature type="binding site" evidence="4">
    <location>
        <begin position="139"/>
        <end position="147"/>
    </location>
    <ligand>
        <name>ATP</name>
        <dbReference type="ChEBI" id="CHEBI:30616"/>
    </ligand>
</feature>
<dbReference type="PANTHER" id="PTHR23407:SF1">
    <property type="entry name" value="5-FORMYLTETRAHYDROFOLATE CYCLO-LIGASE"/>
    <property type="match status" value="1"/>
</dbReference>
<dbReference type="Proteomes" id="UP000631300">
    <property type="component" value="Unassembled WGS sequence"/>
</dbReference>
<comment type="caution">
    <text evidence="6">The sequence shown here is derived from an EMBL/GenBank/DDBJ whole genome shotgun (WGS) entry which is preliminary data.</text>
</comment>
<dbReference type="EMBL" id="BMXP01000010">
    <property type="protein sequence ID" value="GGW93883.1"/>
    <property type="molecule type" value="Genomic_DNA"/>
</dbReference>
<evidence type="ECO:0000256" key="5">
    <source>
        <dbReference type="RuleBase" id="RU361279"/>
    </source>
</evidence>
<feature type="binding site" evidence="4">
    <location>
        <begin position="6"/>
        <end position="10"/>
    </location>
    <ligand>
        <name>ATP</name>
        <dbReference type="ChEBI" id="CHEBI:30616"/>
    </ligand>
</feature>
<keyword evidence="5" id="KW-0460">Magnesium</keyword>
<dbReference type="PANTHER" id="PTHR23407">
    <property type="entry name" value="ATPASE INHIBITOR/5-FORMYLTETRAHYDROFOLATE CYCLO-LIGASE"/>
    <property type="match status" value="1"/>
</dbReference>
<reference evidence="6" key="2">
    <citation type="submission" date="2020-09" db="EMBL/GenBank/DDBJ databases">
        <authorList>
            <person name="Sun Q."/>
            <person name="Kim S."/>
        </authorList>
    </citation>
    <scope>NUCLEOTIDE SEQUENCE</scope>
    <source>
        <strain evidence="6">KCTC 22164</strain>
    </source>
</reference>
<feature type="binding site" evidence="4">
    <location>
        <position position="57"/>
    </location>
    <ligand>
        <name>substrate</name>
    </ligand>
</feature>
<dbReference type="PIRSF" id="PIRSF006806">
    <property type="entry name" value="FTHF_cligase"/>
    <property type="match status" value="1"/>
</dbReference>
<dbReference type="GO" id="GO:0009396">
    <property type="term" value="P:folic acid-containing compound biosynthetic process"/>
    <property type="evidence" value="ECO:0007669"/>
    <property type="project" value="TreeGrafter"/>
</dbReference>
<dbReference type="GO" id="GO:0005524">
    <property type="term" value="F:ATP binding"/>
    <property type="evidence" value="ECO:0007669"/>
    <property type="project" value="UniProtKB-KW"/>
</dbReference>
<comment type="similarity">
    <text evidence="1 5">Belongs to the 5-formyltetrahydrofolate cyclo-ligase family.</text>
</comment>
<dbReference type="RefSeq" id="WP_189407924.1">
    <property type="nucleotide sequence ID" value="NZ_BMXP01000010.1"/>
</dbReference>
<dbReference type="GO" id="GO:0035999">
    <property type="term" value="P:tetrahydrofolate interconversion"/>
    <property type="evidence" value="ECO:0007669"/>
    <property type="project" value="TreeGrafter"/>
</dbReference>
<sequence length="200" mass="21684">MHNSERTQLRRKLRAARNALIPTEQQLAAQDIASQLAAVPAVKTAGSLAFYLSNDGEVSLSEFSASLLAGASSPRLALPVLHPFCRGHLLFLHYHQHTAMTENRFGIPEPSLDCTAVVPAHQLDVILMPLVGFDKDGNRLGMGGGFYDRTLANRHNWPASPRLIGIAHDCQQVDALPVAAWDVPLDAIVTPSQIIVPKDS</sequence>
<dbReference type="GO" id="GO:0046872">
    <property type="term" value="F:metal ion binding"/>
    <property type="evidence" value="ECO:0007669"/>
    <property type="project" value="UniProtKB-KW"/>
</dbReference>
<dbReference type="AlphaFoldDB" id="A0A918JQ68"/>
<evidence type="ECO:0000313" key="7">
    <source>
        <dbReference type="Proteomes" id="UP000631300"/>
    </source>
</evidence>
<name>A0A918JQ68_9ALTE</name>
<comment type="catalytic activity">
    <reaction evidence="5">
        <text>(6S)-5-formyl-5,6,7,8-tetrahydrofolate + ATP = (6R)-5,10-methenyltetrahydrofolate + ADP + phosphate</text>
        <dbReference type="Rhea" id="RHEA:10488"/>
        <dbReference type="ChEBI" id="CHEBI:30616"/>
        <dbReference type="ChEBI" id="CHEBI:43474"/>
        <dbReference type="ChEBI" id="CHEBI:57455"/>
        <dbReference type="ChEBI" id="CHEBI:57457"/>
        <dbReference type="ChEBI" id="CHEBI:456216"/>
        <dbReference type="EC" id="6.3.3.2"/>
    </reaction>
</comment>
<keyword evidence="2 4" id="KW-0547">Nucleotide-binding</keyword>
<dbReference type="InterPro" id="IPR024185">
    <property type="entry name" value="FTHF_cligase-like_sf"/>
</dbReference>
<dbReference type="EC" id="6.3.3.2" evidence="5"/>
<evidence type="ECO:0000256" key="2">
    <source>
        <dbReference type="ARBA" id="ARBA00022741"/>
    </source>
</evidence>
<protein>
    <recommendedName>
        <fullName evidence="5">5-formyltetrahydrofolate cyclo-ligase</fullName>
        <ecNumber evidence="5">6.3.3.2</ecNumber>
    </recommendedName>
</protein>
<proteinExistence type="inferred from homology"/>
<keyword evidence="5" id="KW-0479">Metal-binding</keyword>
<feature type="binding site" evidence="4">
    <location>
        <position position="52"/>
    </location>
    <ligand>
        <name>substrate</name>
    </ligand>
</feature>
<dbReference type="InterPro" id="IPR037171">
    <property type="entry name" value="NagB/RpiA_transferase-like"/>
</dbReference>
<dbReference type="SUPFAM" id="SSF100950">
    <property type="entry name" value="NagB/RpiA/CoA transferase-like"/>
    <property type="match status" value="1"/>
</dbReference>
<evidence type="ECO:0000256" key="1">
    <source>
        <dbReference type="ARBA" id="ARBA00010638"/>
    </source>
</evidence>
<evidence type="ECO:0000313" key="6">
    <source>
        <dbReference type="EMBL" id="GGW93883.1"/>
    </source>
</evidence>
<keyword evidence="7" id="KW-1185">Reference proteome</keyword>
<dbReference type="NCBIfam" id="TIGR02727">
    <property type="entry name" value="MTHFS_bact"/>
    <property type="match status" value="1"/>
</dbReference>
<dbReference type="Pfam" id="PF01812">
    <property type="entry name" value="5-FTHF_cyc-lig"/>
    <property type="match status" value="1"/>
</dbReference>
<keyword evidence="3 4" id="KW-0067">ATP-binding</keyword>
<organism evidence="6 7">
    <name type="scientific">Alteromonas halophila</name>
    <dbReference type="NCBI Taxonomy" id="516698"/>
    <lineage>
        <taxon>Bacteria</taxon>
        <taxon>Pseudomonadati</taxon>
        <taxon>Pseudomonadota</taxon>
        <taxon>Gammaproteobacteria</taxon>
        <taxon>Alteromonadales</taxon>
        <taxon>Alteromonadaceae</taxon>
        <taxon>Alteromonas/Salinimonas group</taxon>
        <taxon>Alteromonas</taxon>
    </lineage>
</organism>
<gene>
    <name evidence="6" type="ORF">GCM10007391_30230</name>
</gene>
<dbReference type="GO" id="GO:0030272">
    <property type="term" value="F:5-formyltetrahydrofolate cyclo-ligase activity"/>
    <property type="evidence" value="ECO:0007669"/>
    <property type="project" value="UniProtKB-EC"/>
</dbReference>